<sequence length="273" mass="30655">MQVRPPMIASRYSYRWVMEEGGNLRLDRNPGYAGEPENLPQYDVVKGKLEPRSDQVDFPASYKEGSKDVPFNLEESERYTGLAEERDEWIDRRDQAIKEQKEAEAAGNEELANQKQNEAAKAGYQVNERSRKVAEEASSEYMQKTYGENAEVVYPDPSKQGLGEKSQSGDFDQVWKVKGEDGKDKFVVIESKGGTSTLGSRKTSTGRAEQGSSRYFEDVAKNMYFKGEDIGEELLNASKSGDVQYLKVQVPIDAKNGTSTARNAKISEFNLQK</sequence>
<gene>
    <name evidence="2" type="ORF">GKIL_0099</name>
</gene>
<dbReference type="AlphaFoldDB" id="U5QBX7"/>
<name>U5QBX7_GLOK1</name>
<evidence type="ECO:0000256" key="1">
    <source>
        <dbReference type="SAM" id="MobiDB-lite"/>
    </source>
</evidence>
<organism evidence="2 3">
    <name type="scientific">Gloeobacter kilaueensis (strain ATCC BAA-2537 / CCAP 1431/1 / ULC 316 / JS1)</name>
    <dbReference type="NCBI Taxonomy" id="1183438"/>
    <lineage>
        <taxon>Bacteria</taxon>
        <taxon>Bacillati</taxon>
        <taxon>Cyanobacteriota</taxon>
        <taxon>Cyanophyceae</taxon>
        <taxon>Gloeobacterales</taxon>
        <taxon>Gloeobacteraceae</taxon>
        <taxon>Gloeobacter</taxon>
    </lineage>
</organism>
<dbReference type="STRING" id="1183438.GKIL_0099"/>
<reference evidence="2 3" key="1">
    <citation type="journal article" date="2013" name="PLoS ONE">
        <title>Cultivation and Complete Genome Sequencing of Gloeobacter kilaueensis sp. nov., from a Lava Cave in Kilauea Caldera, Hawai'i.</title>
        <authorList>
            <person name="Saw J.H."/>
            <person name="Schatz M."/>
            <person name="Brown M.V."/>
            <person name="Kunkel D.D."/>
            <person name="Foster J.S."/>
            <person name="Shick H."/>
            <person name="Christensen S."/>
            <person name="Hou S."/>
            <person name="Wan X."/>
            <person name="Donachie S.P."/>
        </authorList>
    </citation>
    <scope>NUCLEOTIDE SEQUENCE [LARGE SCALE GENOMIC DNA]</scope>
    <source>
        <strain evidence="3">JS</strain>
    </source>
</reference>
<dbReference type="CDD" id="cd20739">
    <property type="entry name" value="PoNe_DUF637"/>
    <property type="match status" value="1"/>
</dbReference>
<keyword evidence="3" id="KW-1185">Reference proteome</keyword>
<feature type="region of interest" description="Disordered" evidence="1">
    <location>
        <begin position="148"/>
        <end position="171"/>
    </location>
</feature>
<evidence type="ECO:0000313" key="2">
    <source>
        <dbReference type="EMBL" id="AGY56346.1"/>
    </source>
</evidence>
<dbReference type="EMBL" id="CP003587">
    <property type="protein sequence ID" value="AGY56346.1"/>
    <property type="molecule type" value="Genomic_DNA"/>
</dbReference>
<accession>U5QBX7</accession>
<dbReference type="Proteomes" id="UP000017396">
    <property type="component" value="Chromosome"/>
</dbReference>
<dbReference type="KEGG" id="glj:GKIL_0099"/>
<protein>
    <submittedName>
        <fullName evidence="2">Uncharacterized protein</fullName>
    </submittedName>
</protein>
<dbReference type="HOGENOM" id="CLU_1018469_0_0_3"/>
<proteinExistence type="predicted"/>
<evidence type="ECO:0000313" key="3">
    <source>
        <dbReference type="Proteomes" id="UP000017396"/>
    </source>
</evidence>
<feature type="region of interest" description="Disordered" evidence="1">
    <location>
        <begin position="98"/>
        <end position="127"/>
    </location>
</feature>
<dbReference type="InterPro" id="IPR049762">
    <property type="entry name" value="PoNe_dom"/>
</dbReference>